<name>A0A4U3L9E2_9BACT</name>
<proteinExistence type="predicted"/>
<evidence type="ECO:0000313" key="5">
    <source>
        <dbReference type="Proteomes" id="UP000305848"/>
    </source>
</evidence>
<dbReference type="InterPro" id="IPR050595">
    <property type="entry name" value="Bact_response_regulator"/>
</dbReference>
<dbReference type="AlphaFoldDB" id="A0A4U3L9E2"/>
<evidence type="ECO:0000313" key="4">
    <source>
        <dbReference type="EMBL" id="TKK71931.1"/>
    </source>
</evidence>
<keyword evidence="5" id="KW-1185">Reference proteome</keyword>
<dbReference type="SMART" id="SM00448">
    <property type="entry name" value="REC"/>
    <property type="match status" value="1"/>
</dbReference>
<dbReference type="Pfam" id="PF00072">
    <property type="entry name" value="Response_reg"/>
    <property type="match status" value="1"/>
</dbReference>
<keyword evidence="1 2" id="KW-0597">Phosphoprotein</keyword>
<feature type="modified residue" description="4-aspartylphosphate" evidence="2">
    <location>
        <position position="59"/>
    </location>
</feature>
<protein>
    <submittedName>
        <fullName evidence="4">Response regulator</fullName>
    </submittedName>
</protein>
<evidence type="ECO:0000256" key="1">
    <source>
        <dbReference type="ARBA" id="ARBA00022553"/>
    </source>
</evidence>
<feature type="domain" description="Response regulatory" evidence="3">
    <location>
        <begin position="10"/>
        <end position="124"/>
    </location>
</feature>
<dbReference type="GO" id="GO:0000160">
    <property type="term" value="P:phosphorelay signal transduction system"/>
    <property type="evidence" value="ECO:0007669"/>
    <property type="project" value="InterPro"/>
</dbReference>
<dbReference type="PANTHER" id="PTHR44591:SF3">
    <property type="entry name" value="RESPONSE REGULATORY DOMAIN-CONTAINING PROTEIN"/>
    <property type="match status" value="1"/>
</dbReference>
<accession>A0A4U3L9E2</accession>
<evidence type="ECO:0000256" key="2">
    <source>
        <dbReference type="PROSITE-ProRule" id="PRU00169"/>
    </source>
</evidence>
<dbReference type="Gene3D" id="3.40.50.2300">
    <property type="match status" value="1"/>
</dbReference>
<evidence type="ECO:0000259" key="3">
    <source>
        <dbReference type="PROSITE" id="PS50110"/>
    </source>
</evidence>
<dbReference type="Proteomes" id="UP000305848">
    <property type="component" value="Unassembled WGS sequence"/>
</dbReference>
<dbReference type="PANTHER" id="PTHR44591">
    <property type="entry name" value="STRESS RESPONSE REGULATOR PROTEIN 1"/>
    <property type="match status" value="1"/>
</dbReference>
<dbReference type="SUPFAM" id="SSF52172">
    <property type="entry name" value="CheY-like"/>
    <property type="match status" value="1"/>
</dbReference>
<dbReference type="OrthoDB" id="9789181at2"/>
<dbReference type="RefSeq" id="WP_137260171.1">
    <property type="nucleotide sequence ID" value="NZ_SZQL01000001.1"/>
</dbReference>
<gene>
    <name evidence="4" type="ORF">FC093_02650</name>
</gene>
<comment type="caution">
    <text evidence="4">The sequence shown here is derived from an EMBL/GenBank/DDBJ whole genome shotgun (WGS) entry which is preliminary data.</text>
</comment>
<dbReference type="EMBL" id="SZQL01000001">
    <property type="protein sequence ID" value="TKK71931.1"/>
    <property type="molecule type" value="Genomic_DNA"/>
</dbReference>
<dbReference type="InterPro" id="IPR001789">
    <property type="entry name" value="Sig_transdc_resp-reg_receiver"/>
</dbReference>
<sequence>MDLNKISGEKVLIVDDEIDICYLLSGILRQKKLRTSYVNNLADAHSVLKEETPFIIFLDNNLPDGKGVDFIGTIKKLYPATKVVMITAFDTYSDRSKAYEEGVDFFIGKPFTRDIIDKTLERLMYPSMAGSNNQA</sequence>
<dbReference type="CDD" id="cd00156">
    <property type="entry name" value="REC"/>
    <property type="match status" value="1"/>
</dbReference>
<dbReference type="PROSITE" id="PS50110">
    <property type="entry name" value="RESPONSE_REGULATORY"/>
    <property type="match status" value="1"/>
</dbReference>
<dbReference type="InterPro" id="IPR011006">
    <property type="entry name" value="CheY-like_superfamily"/>
</dbReference>
<reference evidence="4 5" key="1">
    <citation type="submission" date="2019-05" db="EMBL/GenBank/DDBJ databases">
        <title>Panacibacter sp. strain 17mud1-8 Genome sequencing and assembly.</title>
        <authorList>
            <person name="Chhetri G."/>
        </authorList>
    </citation>
    <scope>NUCLEOTIDE SEQUENCE [LARGE SCALE GENOMIC DNA]</scope>
    <source>
        <strain evidence="4 5">17mud1-8</strain>
    </source>
</reference>
<organism evidence="4 5">
    <name type="scientific">Ilyomonas limi</name>
    <dbReference type="NCBI Taxonomy" id="2575867"/>
    <lineage>
        <taxon>Bacteria</taxon>
        <taxon>Pseudomonadati</taxon>
        <taxon>Bacteroidota</taxon>
        <taxon>Chitinophagia</taxon>
        <taxon>Chitinophagales</taxon>
        <taxon>Chitinophagaceae</taxon>
        <taxon>Ilyomonas</taxon>
    </lineage>
</organism>